<dbReference type="SUPFAM" id="SSF49899">
    <property type="entry name" value="Concanavalin A-like lectins/glucanases"/>
    <property type="match status" value="1"/>
</dbReference>
<keyword evidence="3" id="KW-1185">Reference proteome</keyword>
<feature type="chain" id="PRO_5015677875" description="LamG-like jellyroll fold domain-containing protein" evidence="1">
    <location>
        <begin position="21"/>
        <end position="807"/>
    </location>
</feature>
<dbReference type="Pfam" id="PF13385">
    <property type="entry name" value="Laminin_G_3"/>
    <property type="match status" value="1"/>
</dbReference>
<dbReference type="Gene3D" id="2.60.120.200">
    <property type="match status" value="1"/>
</dbReference>
<evidence type="ECO:0000313" key="2">
    <source>
        <dbReference type="EMBL" id="PQJ10424.1"/>
    </source>
</evidence>
<sequence length="807" mass="86204">MSFKKTLLFFALFFTVSSYAQLPTAGLSAWYPFCGNVLDRSGNALDLILSGPTNTTDRFGLSNSAYSFNGNTTALTSLISRTPPMTDTGDFTYAAWFNADTTGNRIIIANGNINVDGCGIVTTGHNVAVAIGGVATYLPTYISFHQWHHAILRKSGVTYSFYLDTTIIGAFTTTLIPAPTSQKFAVGQDYTSGAKAFLGKIDDIAIYNRALTNAEIGNLYRYNPDVQTILGNNAAVCAGFSATLTPVIQYPGLSYLWSNGSTDTSIVADTMGSYWLNITRPFGCSSTDTITFTLGTVTVNIGRDTAVCTGDTFVLVPSAPAGSTYLWSTGDTTATLALTAPGTYSLLLNNFGCPGHDTMNFFYSPRPFVSLGPDISICSVSPLTLSSPYAYTTATYHWNTGAITQTIHPFTSGVYILRVLVDGCPASDTINVTIKPSPIVSFGPDRSLCQGNSIVLNAIASPTAVYTWSTGELNDTITAKNTGTFWLVVNDNGCIATDTFNLTVNPYPLIHLGPDISVCQGTPVVLKSTDVYVSPTYLWSTGATTAAINVTTSGSYTLSVTKFGCTSKDDINVTIKPNPIVNLGPDGYFCAGQTISLVSPQPAGATYIWSTGSTASGISISTSGLYGLVVTNNGCVASDSIRLDKIQVPAVNLGPDTLLCEGYAMQLAIDGDQATYRWSDGSTGTGYTVSHAGTVWVSITNVCGVATDTLQVAYRFCDIWMPNAFTPNGDGRNDVMRVLGTLGSYSDFKFAVFNRWGVNVFLTEDISKGWDGNYNNMEQAIGTYFYVMSCRLNGVEYNMKGSFELIR</sequence>
<protein>
    <recommendedName>
        <fullName evidence="4">LamG-like jellyroll fold domain-containing protein</fullName>
    </recommendedName>
</protein>
<dbReference type="OrthoDB" id="9765926at2"/>
<dbReference type="EMBL" id="PPSL01000003">
    <property type="protein sequence ID" value="PQJ10424.1"/>
    <property type="molecule type" value="Genomic_DNA"/>
</dbReference>
<dbReference type="Pfam" id="PF13585">
    <property type="entry name" value="CHU_C"/>
    <property type="match status" value="1"/>
</dbReference>
<keyword evidence="1" id="KW-0732">Signal</keyword>
<dbReference type="InterPro" id="IPR026341">
    <property type="entry name" value="T9SS_type_B"/>
</dbReference>
<dbReference type="AlphaFoldDB" id="A0A2S7SUJ8"/>
<proteinExistence type="predicted"/>
<accession>A0A2S7SUJ8</accession>
<dbReference type="GO" id="GO:0005975">
    <property type="term" value="P:carbohydrate metabolic process"/>
    <property type="evidence" value="ECO:0007669"/>
    <property type="project" value="UniProtKB-ARBA"/>
</dbReference>
<gene>
    <name evidence="2" type="ORF">CJD36_010625</name>
</gene>
<dbReference type="Proteomes" id="UP000239872">
    <property type="component" value="Unassembled WGS sequence"/>
</dbReference>
<evidence type="ECO:0000256" key="1">
    <source>
        <dbReference type="SAM" id="SignalP"/>
    </source>
</evidence>
<organism evidence="2 3">
    <name type="scientific">Flavipsychrobacter stenotrophus</name>
    <dbReference type="NCBI Taxonomy" id="2077091"/>
    <lineage>
        <taxon>Bacteria</taxon>
        <taxon>Pseudomonadati</taxon>
        <taxon>Bacteroidota</taxon>
        <taxon>Chitinophagia</taxon>
        <taxon>Chitinophagales</taxon>
        <taxon>Chitinophagaceae</taxon>
        <taxon>Flavipsychrobacter</taxon>
    </lineage>
</organism>
<dbReference type="GO" id="GO:0004553">
    <property type="term" value="F:hydrolase activity, hydrolyzing O-glycosyl compounds"/>
    <property type="evidence" value="ECO:0007669"/>
    <property type="project" value="UniProtKB-ARBA"/>
</dbReference>
<name>A0A2S7SUJ8_9BACT</name>
<dbReference type="InterPro" id="IPR013320">
    <property type="entry name" value="ConA-like_dom_sf"/>
</dbReference>
<evidence type="ECO:0008006" key="4">
    <source>
        <dbReference type="Google" id="ProtNLM"/>
    </source>
</evidence>
<evidence type="ECO:0000313" key="3">
    <source>
        <dbReference type="Proteomes" id="UP000239872"/>
    </source>
</evidence>
<dbReference type="RefSeq" id="WP_105039152.1">
    <property type="nucleotide sequence ID" value="NZ_PPSL01000003.1"/>
</dbReference>
<dbReference type="NCBIfam" id="TIGR04131">
    <property type="entry name" value="Bac_Flav_CTERM"/>
    <property type="match status" value="1"/>
</dbReference>
<comment type="caution">
    <text evidence="2">The sequence shown here is derived from an EMBL/GenBank/DDBJ whole genome shotgun (WGS) entry which is preliminary data.</text>
</comment>
<reference evidence="2 3" key="1">
    <citation type="submission" date="2018-01" db="EMBL/GenBank/DDBJ databases">
        <title>A novel member of the phylum Bacteroidetes isolated from glacier ice.</title>
        <authorList>
            <person name="Liu Q."/>
            <person name="Xin Y.-H."/>
        </authorList>
    </citation>
    <scope>NUCLEOTIDE SEQUENCE [LARGE SCALE GENOMIC DNA]</scope>
    <source>
        <strain evidence="2 3">RB1R16</strain>
    </source>
</reference>
<feature type="signal peptide" evidence="1">
    <location>
        <begin position="1"/>
        <end position="20"/>
    </location>
</feature>